<dbReference type="PROSITE" id="PS51186">
    <property type="entry name" value="GNAT"/>
    <property type="match status" value="1"/>
</dbReference>
<dbReference type="InterPro" id="IPR051531">
    <property type="entry name" value="N-acetyltransferase"/>
</dbReference>
<sequence>MWPAPFELIYAGRVLKPSYPIRTDRLILRPFTPADLDPLHAIQSLPEVSRYLYWGPRDAEQVREVLETRIGQSALLEEGQALSLAVELASTGELIGDGVLFWHSRLHRSGEIGYVFHPAHHGRGYATEVGRALLKLGFDGLNLRRITGRLDGRNEASARVLERLGMRREAHLVENEMVKGEWTDELVYAILQREWRARR</sequence>
<keyword evidence="2" id="KW-0808">Transferase</keyword>
<accession>A0A239NAK5</accession>
<dbReference type="Gene3D" id="3.40.630.30">
    <property type="match status" value="1"/>
</dbReference>
<reference evidence="2 3" key="1">
    <citation type="submission" date="2017-06" db="EMBL/GenBank/DDBJ databases">
        <authorList>
            <person name="Kim H.J."/>
            <person name="Triplett B.A."/>
        </authorList>
    </citation>
    <scope>NUCLEOTIDE SEQUENCE [LARGE SCALE GENOMIC DNA]</scope>
    <source>
        <strain evidence="2 3">CGMCC 4.2132</strain>
    </source>
</reference>
<proteinExistence type="predicted"/>
<name>A0A239NAK5_9ACTN</name>
<dbReference type="PANTHER" id="PTHR43792:SF1">
    <property type="entry name" value="N-ACETYLTRANSFERASE DOMAIN-CONTAINING PROTEIN"/>
    <property type="match status" value="1"/>
</dbReference>
<dbReference type="InterPro" id="IPR016181">
    <property type="entry name" value="Acyl_CoA_acyltransferase"/>
</dbReference>
<protein>
    <submittedName>
        <fullName evidence="2">Protein N-acetyltransferase, RimJ/RimL family</fullName>
    </submittedName>
</protein>
<evidence type="ECO:0000313" key="2">
    <source>
        <dbReference type="EMBL" id="SNT51199.1"/>
    </source>
</evidence>
<keyword evidence="3" id="KW-1185">Reference proteome</keyword>
<dbReference type="SUPFAM" id="SSF55729">
    <property type="entry name" value="Acyl-CoA N-acyltransferases (Nat)"/>
    <property type="match status" value="1"/>
</dbReference>
<feature type="domain" description="N-acetyltransferase" evidence="1">
    <location>
        <begin position="26"/>
        <end position="193"/>
    </location>
</feature>
<evidence type="ECO:0000259" key="1">
    <source>
        <dbReference type="PROSITE" id="PS51186"/>
    </source>
</evidence>
<dbReference type="PANTHER" id="PTHR43792">
    <property type="entry name" value="GNAT FAMILY, PUTATIVE (AFU_ORTHOLOGUE AFUA_3G00765)-RELATED-RELATED"/>
    <property type="match status" value="1"/>
</dbReference>
<dbReference type="EMBL" id="FZOD01000053">
    <property type="protein sequence ID" value="SNT51199.1"/>
    <property type="molecule type" value="Genomic_DNA"/>
</dbReference>
<dbReference type="GO" id="GO:0016747">
    <property type="term" value="F:acyltransferase activity, transferring groups other than amino-acyl groups"/>
    <property type="evidence" value="ECO:0007669"/>
    <property type="project" value="InterPro"/>
</dbReference>
<dbReference type="Pfam" id="PF13302">
    <property type="entry name" value="Acetyltransf_3"/>
    <property type="match status" value="1"/>
</dbReference>
<gene>
    <name evidence="2" type="ORF">SAMN05216276_105324</name>
</gene>
<evidence type="ECO:0000313" key="3">
    <source>
        <dbReference type="Proteomes" id="UP000198282"/>
    </source>
</evidence>
<dbReference type="Proteomes" id="UP000198282">
    <property type="component" value="Unassembled WGS sequence"/>
</dbReference>
<dbReference type="InterPro" id="IPR000182">
    <property type="entry name" value="GNAT_dom"/>
</dbReference>
<dbReference type="AlphaFoldDB" id="A0A239NAK5"/>
<organism evidence="2 3">
    <name type="scientific">Streptosporangium subroseum</name>
    <dbReference type="NCBI Taxonomy" id="106412"/>
    <lineage>
        <taxon>Bacteria</taxon>
        <taxon>Bacillati</taxon>
        <taxon>Actinomycetota</taxon>
        <taxon>Actinomycetes</taxon>
        <taxon>Streptosporangiales</taxon>
        <taxon>Streptosporangiaceae</taxon>
        <taxon>Streptosporangium</taxon>
    </lineage>
</organism>